<proteinExistence type="inferred from homology"/>
<dbReference type="PANTHER" id="PTHR31539:SF1">
    <property type="entry name" value="CENTROSOMAL PROTEIN OF 19 KDA"/>
    <property type="match status" value="1"/>
</dbReference>
<evidence type="ECO:0000256" key="5">
    <source>
        <dbReference type="ARBA" id="ARBA00022015"/>
    </source>
</evidence>
<keyword evidence="8" id="KW-0969">Cilium</keyword>
<evidence type="ECO:0000256" key="2">
    <source>
        <dbReference type="ARBA" id="ARBA00004120"/>
    </source>
</evidence>
<comment type="subcellular location">
    <subcellularLocation>
        <location evidence="2">Cytoplasm</location>
        <location evidence="2">Cytoskeleton</location>
        <location evidence="2">Cilium basal body</location>
    </subcellularLocation>
    <subcellularLocation>
        <location evidence="1">Cytoplasm</location>
        <location evidence="1">Cytoskeleton</location>
        <location evidence="1">Microtubule organizing center</location>
        <location evidence="1">Centrosome</location>
        <location evidence="1">Centriole</location>
    </subcellularLocation>
    <subcellularLocation>
        <location evidence="3">Cytoplasm</location>
        <location evidence="3">Cytoskeleton</location>
        <location evidence="3">Spindle</location>
    </subcellularLocation>
</comment>
<dbReference type="GO" id="GO:0005814">
    <property type="term" value="C:centriole"/>
    <property type="evidence" value="ECO:0007669"/>
    <property type="project" value="UniProtKB-SubCell"/>
</dbReference>
<name>A0AAV2T507_CALDB</name>
<evidence type="ECO:0000313" key="11">
    <source>
        <dbReference type="EMBL" id="CAL5131961.1"/>
    </source>
</evidence>
<dbReference type="EMBL" id="CAXLJL010000112">
    <property type="protein sequence ID" value="CAL5131961.1"/>
    <property type="molecule type" value="Genomic_DNA"/>
</dbReference>
<dbReference type="PANTHER" id="PTHR31539">
    <property type="entry name" value="CENTROSOMAL PROTEIN OF 19K CEP19"/>
    <property type="match status" value="1"/>
</dbReference>
<evidence type="ECO:0000313" key="12">
    <source>
        <dbReference type="Proteomes" id="UP001497525"/>
    </source>
</evidence>
<dbReference type="GO" id="GO:0005813">
    <property type="term" value="C:centrosome"/>
    <property type="evidence" value="ECO:0007669"/>
    <property type="project" value="TreeGrafter"/>
</dbReference>
<keyword evidence="6" id="KW-0963">Cytoplasm</keyword>
<dbReference type="Proteomes" id="UP001497525">
    <property type="component" value="Unassembled WGS sequence"/>
</dbReference>
<dbReference type="AlphaFoldDB" id="A0AAV2T507"/>
<evidence type="ECO:0000256" key="8">
    <source>
        <dbReference type="ARBA" id="ARBA00023069"/>
    </source>
</evidence>
<evidence type="ECO:0000256" key="1">
    <source>
        <dbReference type="ARBA" id="ARBA00004114"/>
    </source>
</evidence>
<dbReference type="Pfam" id="PF14933">
    <property type="entry name" value="CEP19"/>
    <property type="match status" value="1"/>
</dbReference>
<dbReference type="GO" id="GO:0034454">
    <property type="term" value="P:microtubule anchoring at centrosome"/>
    <property type="evidence" value="ECO:0007669"/>
    <property type="project" value="TreeGrafter"/>
</dbReference>
<evidence type="ECO:0000256" key="3">
    <source>
        <dbReference type="ARBA" id="ARBA00004186"/>
    </source>
</evidence>
<comment type="caution">
    <text evidence="11">The sequence shown here is derived from an EMBL/GenBank/DDBJ whole genome shotgun (WGS) entry which is preliminary data.</text>
</comment>
<reference evidence="11" key="1">
    <citation type="submission" date="2024-06" db="EMBL/GenBank/DDBJ databases">
        <authorList>
            <person name="Liu X."/>
            <person name="Lenzi L."/>
            <person name="Haldenby T S."/>
            <person name="Uol C."/>
        </authorList>
    </citation>
    <scope>NUCLEOTIDE SEQUENCE</scope>
</reference>
<evidence type="ECO:0000256" key="10">
    <source>
        <dbReference type="ARBA" id="ARBA00023273"/>
    </source>
</evidence>
<dbReference type="GO" id="GO:0000922">
    <property type="term" value="C:spindle pole"/>
    <property type="evidence" value="ECO:0007669"/>
    <property type="project" value="TreeGrafter"/>
</dbReference>
<dbReference type="GO" id="GO:0097712">
    <property type="term" value="P:vesicle targeting, trans-Golgi to periciliary membrane compartment"/>
    <property type="evidence" value="ECO:0007669"/>
    <property type="project" value="TreeGrafter"/>
</dbReference>
<accession>A0AAV2T507</accession>
<keyword evidence="9" id="KW-0206">Cytoskeleton</keyword>
<gene>
    <name evidence="11" type="ORF">CDAUBV1_LOCUS4488</name>
</gene>
<protein>
    <recommendedName>
        <fullName evidence="5">Centrosomal protein of 19 kDa</fullName>
    </recommendedName>
</protein>
<keyword evidence="10" id="KW-0966">Cell projection</keyword>
<sequence>MDTNGVSVTKCGIKRNPPSLVVIYHKGLKTRKRTIKLHRIDENSTCDVYSYLCNDELHGQFAKLIPKAQLLRMLAILKDIVKGVPLAESIRRSEEVESILPTEDLNVVDVDVLERKKAIMDKLFDQNRIPSDDPNFQYDKEVDFAEDKVETCTWDSDECEI</sequence>
<evidence type="ECO:0000256" key="9">
    <source>
        <dbReference type="ARBA" id="ARBA00023212"/>
    </source>
</evidence>
<keyword evidence="7" id="KW-0970">Cilium biogenesis/degradation</keyword>
<comment type="similarity">
    <text evidence="4">Belongs to the CEP19 family.</text>
</comment>
<evidence type="ECO:0000256" key="6">
    <source>
        <dbReference type="ARBA" id="ARBA00022490"/>
    </source>
</evidence>
<dbReference type="InterPro" id="IPR029412">
    <property type="entry name" value="CEP19"/>
</dbReference>
<organism evidence="11 12">
    <name type="scientific">Calicophoron daubneyi</name>
    <name type="common">Rumen fluke</name>
    <name type="synonym">Paramphistomum daubneyi</name>
    <dbReference type="NCBI Taxonomy" id="300641"/>
    <lineage>
        <taxon>Eukaryota</taxon>
        <taxon>Metazoa</taxon>
        <taxon>Spiralia</taxon>
        <taxon>Lophotrochozoa</taxon>
        <taxon>Platyhelminthes</taxon>
        <taxon>Trematoda</taxon>
        <taxon>Digenea</taxon>
        <taxon>Plagiorchiida</taxon>
        <taxon>Pronocephalata</taxon>
        <taxon>Paramphistomoidea</taxon>
        <taxon>Paramphistomidae</taxon>
        <taxon>Calicophoron</taxon>
    </lineage>
</organism>
<evidence type="ECO:0000256" key="4">
    <source>
        <dbReference type="ARBA" id="ARBA00009371"/>
    </source>
</evidence>
<evidence type="ECO:0000256" key="7">
    <source>
        <dbReference type="ARBA" id="ARBA00022794"/>
    </source>
</evidence>
<dbReference type="GO" id="GO:0036064">
    <property type="term" value="C:ciliary basal body"/>
    <property type="evidence" value="ECO:0007669"/>
    <property type="project" value="TreeGrafter"/>
</dbReference>